<dbReference type="Pfam" id="PF01510">
    <property type="entry name" value="Amidase_2"/>
    <property type="match status" value="1"/>
</dbReference>
<protein>
    <submittedName>
        <fullName evidence="4">Peptidoglycan hydrolase-like protein with peptidoglycan-binding domain</fullName>
    </submittedName>
</protein>
<dbReference type="InterPro" id="IPR002502">
    <property type="entry name" value="Amidase_domain"/>
</dbReference>
<dbReference type="SUPFAM" id="SSF47090">
    <property type="entry name" value="PGBD-like"/>
    <property type="match status" value="2"/>
</dbReference>
<dbReference type="EMBL" id="VFOW01000001">
    <property type="protein sequence ID" value="TQL76087.1"/>
    <property type="molecule type" value="Genomic_DNA"/>
</dbReference>
<dbReference type="Gene3D" id="1.10.101.10">
    <property type="entry name" value="PGBD-like superfamily/PGBD"/>
    <property type="match status" value="2"/>
</dbReference>
<dbReference type="AlphaFoldDB" id="A0A543AU26"/>
<dbReference type="RefSeq" id="WP_142036955.1">
    <property type="nucleotide sequence ID" value="NZ_JBHTGS010000001.1"/>
</dbReference>
<dbReference type="InterPro" id="IPR036365">
    <property type="entry name" value="PGBD-like_sf"/>
</dbReference>
<dbReference type="InterPro" id="IPR006619">
    <property type="entry name" value="PGRP_domain_met/bac"/>
</dbReference>
<dbReference type="Gene3D" id="3.40.80.10">
    <property type="entry name" value="Peptidoglycan recognition protein-like"/>
    <property type="match status" value="1"/>
</dbReference>
<dbReference type="Pfam" id="PF01471">
    <property type="entry name" value="PG_binding_1"/>
    <property type="match status" value="2"/>
</dbReference>
<dbReference type="CDD" id="cd06583">
    <property type="entry name" value="PGRP"/>
    <property type="match status" value="1"/>
</dbReference>
<accession>A0A543AU26</accession>
<evidence type="ECO:0000259" key="2">
    <source>
        <dbReference type="SMART" id="SM00644"/>
    </source>
</evidence>
<dbReference type="Proteomes" id="UP000317043">
    <property type="component" value="Unassembled WGS sequence"/>
</dbReference>
<dbReference type="InParanoid" id="A0A543AU26"/>
<dbReference type="InterPro" id="IPR036366">
    <property type="entry name" value="PGBDSf"/>
</dbReference>
<dbReference type="SMART" id="SM00701">
    <property type="entry name" value="PGRP"/>
    <property type="match status" value="1"/>
</dbReference>
<dbReference type="InterPro" id="IPR036505">
    <property type="entry name" value="Amidase/PGRP_sf"/>
</dbReference>
<evidence type="ECO:0000256" key="1">
    <source>
        <dbReference type="ARBA" id="ARBA00007553"/>
    </source>
</evidence>
<sequence>MLPPNYSMSRRNLIRGTVVAGAAAGTTMLIGIGSAEAEVSEPSIHSAADWGARPPSSPSQIMNTRPQYIVVHHTASSNNVGDTQADAYSIARAIQGWHMDENDWNDSGQQFTISRGGHVLEGRQGSLDRIRTGSSFVRGIHAGSPANAESIGIENEGTYTSVQPPEALYDSLVDFCAYICKQYGIPASQIFGHRDFMATQCPGDQLYARLPQLRADVAALLGEDPAPPVEWPVVKRGTVGERTRSVQFLLSEHGIDTVADGDFGPTTETNVRQFQSTKGLVDDGIVGPKTWPELIVAVSVGAKGEAVKAVQRQLNHTHGIATVVDGDFGPGTDTSVKTFQQRRSLVVDGQVGPITWKELVG</sequence>
<dbReference type="PANTHER" id="PTHR11022:SF41">
    <property type="entry name" value="PEPTIDOGLYCAN-RECOGNITION PROTEIN LC-RELATED"/>
    <property type="match status" value="1"/>
</dbReference>
<dbReference type="GO" id="GO:0008270">
    <property type="term" value="F:zinc ion binding"/>
    <property type="evidence" value="ECO:0007669"/>
    <property type="project" value="InterPro"/>
</dbReference>
<dbReference type="GO" id="GO:0009253">
    <property type="term" value="P:peptidoglycan catabolic process"/>
    <property type="evidence" value="ECO:0007669"/>
    <property type="project" value="InterPro"/>
</dbReference>
<comment type="similarity">
    <text evidence="1">Belongs to the N-acetylmuramoyl-L-alanine amidase 2 family.</text>
</comment>
<keyword evidence="4" id="KW-0378">Hydrolase</keyword>
<dbReference type="PANTHER" id="PTHR11022">
    <property type="entry name" value="PEPTIDOGLYCAN RECOGNITION PROTEIN"/>
    <property type="match status" value="1"/>
</dbReference>
<dbReference type="PROSITE" id="PS51318">
    <property type="entry name" value="TAT"/>
    <property type="match status" value="1"/>
</dbReference>
<dbReference type="InterPro" id="IPR006311">
    <property type="entry name" value="TAT_signal"/>
</dbReference>
<gene>
    <name evidence="4" type="ORF">FB566_1607</name>
</gene>
<feature type="domain" description="N-acetylmuramoyl-L-alanine amidase" evidence="2">
    <location>
        <begin position="57"/>
        <end position="203"/>
    </location>
</feature>
<keyword evidence="5" id="KW-1185">Reference proteome</keyword>
<proteinExistence type="inferred from homology"/>
<evidence type="ECO:0000313" key="5">
    <source>
        <dbReference type="Proteomes" id="UP000317043"/>
    </source>
</evidence>
<dbReference type="InterPro" id="IPR002477">
    <property type="entry name" value="Peptidoglycan-bd-like"/>
</dbReference>
<dbReference type="SUPFAM" id="SSF55846">
    <property type="entry name" value="N-acetylmuramoyl-L-alanine amidase-like"/>
    <property type="match status" value="1"/>
</dbReference>
<dbReference type="OrthoDB" id="514320at2"/>
<dbReference type="SMART" id="SM00644">
    <property type="entry name" value="Ami_2"/>
    <property type="match status" value="1"/>
</dbReference>
<evidence type="ECO:0000313" key="4">
    <source>
        <dbReference type="EMBL" id="TQL76087.1"/>
    </source>
</evidence>
<reference evidence="4 5" key="1">
    <citation type="submission" date="2019-06" db="EMBL/GenBank/DDBJ databases">
        <title>Sequencing the genomes of 1000 actinobacteria strains.</title>
        <authorList>
            <person name="Klenk H.-P."/>
        </authorList>
    </citation>
    <scope>NUCLEOTIDE SEQUENCE [LARGE SCALE GENOMIC DNA]</scope>
    <source>
        <strain evidence="4 5">DSM 45928</strain>
    </source>
</reference>
<dbReference type="GO" id="GO:0008745">
    <property type="term" value="F:N-acetylmuramoyl-L-alanine amidase activity"/>
    <property type="evidence" value="ECO:0007669"/>
    <property type="project" value="InterPro"/>
</dbReference>
<name>A0A543AU26_9ACTN</name>
<organism evidence="4 5">
    <name type="scientific">Stackebrandtia endophytica</name>
    <dbReference type="NCBI Taxonomy" id="1496996"/>
    <lineage>
        <taxon>Bacteria</taxon>
        <taxon>Bacillati</taxon>
        <taxon>Actinomycetota</taxon>
        <taxon>Actinomycetes</taxon>
        <taxon>Glycomycetales</taxon>
        <taxon>Glycomycetaceae</taxon>
        <taxon>Stackebrandtia</taxon>
    </lineage>
</organism>
<evidence type="ECO:0000259" key="3">
    <source>
        <dbReference type="SMART" id="SM00701"/>
    </source>
</evidence>
<comment type="caution">
    <text evidence="4">The sequence shown here is derived from an EMBL/GenBank/DDBJ whole genome shotgun (WGS) entry which is preliminary data.</text>
</comment>
<dbReference type="InterPro" id="IPR015510">
    <property type="entry name" value="PGRP"/>
</dbReference>
<feature type="domain" description="Peptidoglycan recognition protein family" evidence="3">
    <location>
        <begin position="42"/>
        <end position="197"/>
    </location>
</feature>